<accession>A0A127A7V5</accession>
<sequence length="411" mass="43299">MHAPGAQALALAVPPRRGRVRAYLADRPVAMDWIVVAAAAFLAGPLFAEYALHGNWWRLALLAVQQAALLGRRRSPWAVLVVTVAIDAALLYQSPNSSVMSAAVFFALYAVAVSAPALVAFGASVLASVPASVYYAFVYTPRGPAVPENARYVGLVAAVSVLLMDVLAAGLGAWVRGTREHQAEIRAWAMRRAELASVQERNRIAREMHDVVAHSLTVMVALSDGAAKIAAKDPDRAQEVLGELSRTGRTALADMRRVLGVLREPASEASLAPAPGTESLQSLVAGFRTAGLPAVLTLTGAAPPADPAFQLAVYRIVQESLTNALRYGRGVSRVEVEVAREGSTVRVRIENDGAAADGARPRLGTGAGIAGMRERAALYGGTLRAGPRAGGGWVVETELLVDEQHWAEGDA</sequence>
<dbReference type="InterPro" id="IPR011712">
    <property type="entry name" value="Sig_transdc_His_kin_sub3_dim/P"/>
</dbReference>
<evidence type="ECO:0000256" key="3">
    <source>
        <dbReference type="ARBA" id="ARBA00022553"/>
    </source>
</evidence>
<gene>
    <name evidence="11" type="ORF">SA2016_4053</name>
</gene>
<dbReference type="AlphaFoldDB" id="A0A127A7V5"/>
<keyword evidence="12" id="KW-1185">Reference proteome</keyword>
<dbReference type="PATRIC" id="fig|37927.3.peg.4155"/>
<evidence type="ECO:0000313" key="11">
    <source>
        <dbReference type="EMBL" id="AMM34705.1"/>
    </source>
</evidence>
<dbReference type="Pfam" id="PF02518">
    <property type="entry name" value="HATPase_c"/>
    <property type="match status" value="1"/>
</dbReference>
<dbReference type="EC" id="2.7.13.3" evidence="2"/>
<keyword evidence="5" id="KW-0547">Nucleotide-binding</keyword>
<dbReference type="Proteomes" id="UP000070134">
    <property type="component" value="Chromosome"/>
</dbReference>
<feature type="domain" description="Histidine kinase/HSP90-like ATPase" evidence="10">
    <location>
        <begin position="308"/>
        <end position="405"/>
    </location>
</feature>
<dbReference type="InterPro" id="IPR050482">
    <property type="entry name" value="Sensor_HK_TwoCompSys"/>
</dbReference>
<evidence type="ECO:0000256" key="8">
    <source>
        <dbReference type="ARBA" id="ARBA00023012"/>
    </source>
</evidence>
<evidence type="ECO:0000256" key="1">
    <source>
        <dbReference type="ARBA" id="ARBA00000085"/>
    </source>
</evidence>
<feature type="transmembrane region" description="Helical" evidence="9">
    <location>
        <begin position="29"/>
        <end position="48"/>
    </location>
</feature>
<name>A0A127A7V5_9MICC</name>
<keyword evidence="8" id="KW-0902">Two-component regulatory system</keyword>
<feature type="transmembrane region" description="Helical" evidence="9">
    <location>
        <begin position="152"/>
        <end position="175"/>
    </location>
</feature>
<dbReference type="GO" id="GO:0005524">
    <property type="term" value="F:ATP binding"/>
    <property type="evidence" value="ECO:0007669"/>
    <property type="project" value="UniProtKB-KW"/>
</dbReference>
<dbReference type="EMBL" id="CP014518">
    <property type="protein sequence ID" value="AMM34705.1"/>
    <property type="molecule type" value="Genomic_DNA"/>
</dbReference>
<evidence type="ECO:0000259" key="10">
    <source>
        <dbReference type="SMART" id="SM00387"/>
    </source>
</evidence>
<evidence type="ECO:0000256" key="5">
    <source>
        <dbReference type="ARBA" id="ARBA00022741"/>
    </source>
</evidence>
<dbReference type="CDD" id="cd16917">
    <property type="entry name" value="HATPase_UhpB-NarQ-NarX-like"/>
    <property type="match status" value="1"/>
</dbReference>
<evidence type="ECO:0000256" key="7">
    <source>
        <dbReference type="ARBA" id="ARBA00022840"/>
    </source>
</evidence>
<dbReference type="RefSeq" id="WP_066501689.1">
    <property type="nucleotide sequence ID" value="NZ_BJMO01000016.1"/>
</dbReference>
<feature type="transmembrane region" description="Helical" evidence="9">
    <location>
        <begin position="75"/>
        <end position="92"/>
    </location>
</feature>
<protein>
    <recommendedName>
        <fullName evidence="2">histidine kinase</fullName>
        <ecNumber evidence="2">2.7.13.3</ecNumber>
    </recommendedName>
</protein>
<keyword evidence="7" id="KW-0067">ATP-binding</keyword>
<keyword evidence="4" id="KW-0808">Transferase</keyword>
<dbReference type="GO" id="GO:0016020">
    <property type="term" value="C:membrane"/>
    <property type="evidence" value="ECO:0007669"/>
    <property type="project" value="InterPro"/>
</dbReference>
<dbReference type="GO" id="GO:0046983">
    <property type="term" value="F:protein dimerization activity"/>
    <property type="evidence" value="ECO:0007669"/>
    <property type="project" value="InterPro"/>
</dbReference>
<dbReference type="PANTHER" id="PTHR24421">
    <property type="entry name" value="NITRATE/NITRITE SENSOR PROTEIN NARX-RELATED"/>
    <property type="match status" value="1"/>
</dbReference>
<keyword evidence="3" id="KW-0597">Phosphoprotein</keyword>
<evidence type="ECO:0000256" key="9">
    <source>
        <dbReference type="SAM" id="Phobius"/>
    </source>
</evidence>
<dbReference type="InterPro" id="IPR003594">
    <property type="entry name" value="HATPase_dom"/>
</dbReference>
<dbReference type="GO" id="GO:0000155">
    <property type="term" value="F:phosphorelay sensor kinase activity"/>
    <property type="evidence" value="ECO:0007669"/>
    <property type="project" value="InterPro"/>
</dbReference>
<dbReference type="SUPFAM" id="SSF55874">
    <property type="entry name" value="ATPase domain of HSP90 chaperone/DNA topoisomerase II/histidine kinase"/>
    <property type="match status" value="1"/>
</dbReference>
<evidence type="ECO:0000256" key="2">
    <source>
        <dbReference type="ARBA" id="ARBA00012438"/>
    </source>
</evidence>
<dbReference type="PANTHER" id="PTHR24421:SF10">
    <property type="entry name" value="NITRATE_NITRITE SENSOR PROTEIN NARQ"/>
    <property type="match status" value="1"/>
</dbReference>
<evidence type="ECO:0000313" key="12">
    <source>
        <dbReference type="Proteomes" id="UP000070134"/>
    </source>
</evidence>
<dbReference type="Gene3D" id="3.30.565.10">
    <property type="entry name" value="Histidine kinase-like ATPase, C-terminal domain"/>
    <property type="match status" value="1"/>
</dbReference>
<organism evidence="11 12">
    <name type="scientific">Sinomonas atrocyanea</name>
    <dbReference type="NCBI Taxonomy" id="37927"/>
    <lineage>
        <taxon>Bacteria</taxon>
        <taxon>Bacillati</taxon>
        <taxon>Actinomycetota</taxon>
        <taxon>Actinomycetes</taxon>
        <taxon>Micrococcales</taxon>
        <taxon>Micrococcaceae</taxon>
        <taxon>Sinomonas</taxon>
    </lineage>
</organism>
<feature type="transmembrane region" description="Helical" evidence="9">
    <location>
        <begin position="104"/>
        <end position="137"/>
    </location>
</feature>
<dbReference type="Gene3D" id="1.20.5.1930">
    <property type="match status" value="1"/>
</dbReference>
<proteinExistence type="predicted"/>
<dbReference type="Pfam" id="PF07730">
    <property type="entry name" value="HisKA_3"/>
    <property type="match status" value="1"/>
</dbReference>
<dbReference type="SMART" id="SM00387">
    <property type="entry name" value="HATPase_c"/>
    <property type="match status" value="1"/>
</dbReference>
<keyword evidence="9" id="KW-0812">Transmembrane</keyword>
<reference evidence="11 12" key="1">
    <citation type="submission" date="2016-02" db="EMBL/GenBank/DDBJ databases">
        <title>Complete genome of Sinomonas atrocyanea KCTC 3377.</title>
        <authorList>
            <person name="Kim K.M."/>
        </authorList>
    </citation>
    <scope>NUCLEOTIDE SEQUENCE [LARGE SCALE GENOMIC DNA]</scope>
    <source>
        <strain evidence="11 12">KCTC 3377</strain>
    </source>
</reference>
<comment type="catalytic activity">
    <reaction evidence="1">
        <text>ATP + protein L-histidine = ADP + protein N-phospho-L-histidine.</text>
        <dbReference type="EC" id="2.7.13.3"/>
    </reaction>
</comment>
<dbReference type="InterPro" id="IPR036890">
    <property type="entry name" value="HATPase_C_sf"/>
</dbReference>
<dbReference type="KEGG" id="satk:SA2016_4053"/>
<keyword evidence="6 11" id="KW-0418">Kinase</keyword>
<keyword evidence="9" id="KW-0472">Membrane</keyword>
<evidence type="ECO:0000256" key="6">
    <source>
        <dbReference type="ARBA" id="ARBA00022777"/>
    </source>
</evidence>
<dbReference type="STRING" id="37927.SA2016_4053"/>
<evidence type="ECO:0000256" key="4">
    <source>
        <dbReference type="ARBA" id="ARBA00022679"/>
    </source>
</evidence>
<keyword evidence="9" id="KW-1133">Transmembrane helix</keyword>